<keyword evidence="10" id="KW-0547">Nucleotide-binding</keyword>
<evidence type="ECO:0000256" key="9">
    <source>
        <dbReference type="ARBA" id="ARBA00022729"/>
    </source>
</evidence>
<keyword evidence="7" id="KW-0808">Transferase</keyword>
<comment type="subcellular location">
    <subcellularLocation>
        <location evidence="2">Cell inner membrane</location>
        <topology evidence="2">Multi-pass membrane protein</topology>
    </subcellularLocation>
</comment>
<accession>A0A0B5KA75</accession>
<evidence type="ECO:0000256" key="14">
    <source>
        <dbReference type="ARBA" id="ARBA00023012"/>
    </source>
</evidence>
<dbReference type="InterPro" id="IPR004358">
    <property type="entry name" value="Sig_transdc_His_kin-like_C"/>
</dbReference>
<protein>
    <recommendedName>
        <fullName evidence="3">histidine kinase</fullName>
        <ecNumber evidence="3">2.7.13.3</ecNumber>
    </recommendedName>
</protein>
<dbReference type="Pfam" id="PF00072">
    <property type="entry name" value="Response_reg"/>
    <property type="match status" value="1"/>
</dbReference>
<dbReference type="SMART" id="SM00388">
    <property type="entry name" value="HisKA"/>
    <property type="match status" value="1"/>
</dbReference>
<keyword evidence="11 16" id="KW-0418">Kinase</keyword>
<keyword evidence="8" id="KW-0812">Transmembrane</keyword>
<dbReference type="SMART" id="SM00448">
    <property type="entry name" value="REC"/>
    <property type="match status" value="1"/>
</dbReference>
<dbReference type="SMART" id="SM00387">
    <property type="entry name" value="HATPase_c"/>
    <property type="match status" value="1"/>
</dbReference>
<dbReference type="FunFam" id="3.30.565.10:FF:000010">
    <property type="entry name" value="Sensor histidine kinase RcsC"/>
    <property type="match status" value="1"/>
</dbReference>
<dbReference type="CDD" id="cd13705">
    <property type="entry name" value="PBP2_BvgS_D1"/>
    <property type="match status" value="1"/>
</dbReference>
<dbReference type="RefSeq" id="WP_041505909.1">
    <property type="nucleotide sequence ID" value="NZ_CP010359.1"/>
</dbReference>
<keyword evidence="4" id="KW-1003">Cell membrane</keyword>
<dbReference type="KEGG" id="ppj:RK21_01777"/>
<reference evidence="16 17" key="1">
    <citation type="submission" date="2017-09" db="EMBL/GenBank/DDBJ databases">
        <authorList>
            <person name="Ehlers B."/>
            <person name="Leendertz F.H."/>
        </authorList>
    </citation>
    <scope>NUCLEOTIDE SEQUENCE [LARGE SCALE GENOMIC DNA]</scope>
    <source>
        <strain evidence="16 17">DJ-1</strain>
    </source>
</reference>
<dbReference type="SUPFAM" id="SSF47226">
    <property type="entry name" value="Histidine-containing phosphotransfer domain, HPT domain"/>
    <property type="match status" value="1"/>
</dbReference>
<sequence length="1090" mass="118399">MKRLLASALLVIGLAGSGALLANSEPRQLLARSVSAAAPLALSSEERHWLQQRQHLVLGSSRPDYPPLEINVSQHDYEGLSADYAGIIAEQLGTTIEVRRFDSRHQAIAALRDGRIDLLGSSNAFEAADAQLSLSSSYADDLPVIVTREGRSLKNTPDLAGLRLAMVDHYLPASSVRSLYPKAQLSLYRSTLAGLAAVELGEADAYLGDAISTDFAIGKSYQGTLKIDHFCQVAPGAFAFAMASDNPRLQQLVNKALARISESERLNILRRWSSGNTSLLLQRHLTALTAEEEAWIAANPNVSVLVNTSLAPLTFNDTKHRPSGITLELLKQISLRTGLHFKPVESPSAQAMIERLARGDAQMIGALGYSTDRSKQLRYTRPYLVSPRVLVTRGDNALPPQAMALDGMRIALVRGSPQRAVLQQRYPQARMVEVDNPLGLMEAVANGAADVALSSHINAAYYISHVFKDRLRIASVLDDDPAIAAFAVAADQPQLQAILDKALLSIPPEELDQLINRWRTTTLVSDSPWRDYRTLVLQVLVLSALLLAGVVFWNSYLRKLINQRTEAQHALQAQLALSRGLLEQLRQAKEDAEQASQTKSTFLATMSHEIRTPMNAVIGLLELALEDSRGGRCDTQTLQTAHDSAIGLLELIGDILDISRIESGHITLQPVPTNLVELVRATVRVFEGNARAKGLHLHSELPAAPVWVLADPLRLKQVLSNLISNAIKFTDSGEVQASLLLPSPTDTDSLAVELSVRDTGIGISPADQARLFNTFVQADGPRARQGAGLGLVISRTLAELMGGTLNLQSVEGLGTKVQVSLQLPACAAPVQADQHDPVLETSSGPLNVLVVDDYPANLLLLERQLHTLGHRVTLAENGEIALARWQAARFDLVITDCSMPVMDGHELTRRIRSLEGERGLTACRILGVTANAQAEERARCLASGMDECLFKPIGLRTLKTHLPHAHPRQQPTARRASGFNLGELRHLTQDDEQLTRNLLQQLSQSVSEDLATLRALPADAPGETLRALAHRIKGGAKMLKVRTLVKDCEAIEQAHDQGLPTVDHRLQLQASLETLLDELGDVLSAIAASN</sequence>
<dbReference type="CDD" id="cd16922">
    <property type="entry name" value="HATPase_EvgS-ArcB-TorS-like"/>
    <property type="match status" value="1"/>
</dbReference>
<keyword evidence="5" id="KW-0997">Cell inner membrane</keyword>
<evidence type="ECO:0000256" key="11">
    <source>
        <dbReference type="ARBA" id="ARBA00022777"/>
    </source>
</evidence>
<evidence type="ECO:0000256" key="4">
    <source>
        <dbReference type="ARBA" id="ARBA00022475"/>
    </source>
</evidence>
<evidence type="ECO:0000256" key="10">
    <source>
        <dbReference type="ARBA" id="ARBA00022741"/>
    </source>
</evidence>
<dbReference type="PANTHER" id="PTHR43047">
    <property type="entry name" value="TWO-COMPONENT HISTIDINE PROTEIN KINASE"/>
    <property type="match status" value="1"/>
</dbReference>
<dbReference type="SUPFAM" id="SSF53850">
    <property type="entry name" value="Periplasmic binding protein-like II"/>
    <property type="match status" value="2"/>
</dbReference>
<dbReference type="InterPro" id="IPR036641">
    <property type="entry name" value="HPT_dom_sf"/>
</dbReference>
<evidence type="ECO:0000256" key="2">
    <source>
        <dbReference type="ARBA" id="ARBA00004429"/>
    </source>
</evidence>
<dbReference type="Pfam" id="PF00497">
    <property type="entry name" value="SBP_bac_3"/>
    <property type="match status" value="2"/>
</dbReference>
<dbReference type="Pfam" id="PF01627">
    <property type="entry name" value="Hpt"/>
    <property type="match status" value="1"/>
</dbReference>
<dbReference type="GO" id="GO:0000155">
    <property type="term" value="F:phosphorelay sensor kinase activity"/>
    <property type="evidence" value="ECO:0007669"/>
    <property type="project" value="InterPro"/>
</dbReference>
<evidence type="ECO:0000256" key="15">
    <source>
        <dbReference type="ARBA" id="ARBA00023136"/>
    </source>
</evidence>
<evidence type="ECO:0000313" key="16">
    <source>
        <dbReference type="EMBL" id="PBJ93595.1"/>
    </source>
</evidence>
<dbReference type="CDD" id="cd13707">
    <property type="entry name" value="PBP2_BvgS_D2"/>
    <property type="match status" value="1"/>
</dbReference>
<dbReference type="InterPro" id="IPR008207">
    <property type="entry name" value="Sig_transdc_His_kin_Hpt_dom"/>
</dbReference>
<dbReference type="InterPro" id="IPR011006">
    <property type="entry name" value="CheY-like_superfamily"/>
</dbReference>
<evidence type="ECO:0000256" key="7">
    <source>
        <dbReference type="ARBA" id="ARBA00022679"/>
    </source>
</evidence>
<keyword evidence="14" id="KW-0902">Two-component regulatory system</keyword>
<dbReference type="PROSITE" id="PS50109">
    <property type="entry name" value="HIS_KIN"/>
    <property type="match status" value="1"/>
</dbReference>
<evidence type="ECO:0000256" key="6">
    <source>
        <dbReference type="ARBA" id="ARBA00022553"/>
    </source>
</evidence>
<dbReference type="AlphaFoldDB" id="A0A0B5KA75"/>
<name>A0A0B5KA75_PSEDL</name>
<dbReference type="GO" id="GO:0009927">
    <property type="term" value="F:histidine phosphotransfer kinase activity"/>
    <property type="evidence" value="ECO:0007669"/>
    <property type="project" value="TreeGrafter"/>
</dbReference>
<keyword evidence="12" id="KW-0067">ATP-binding</keyword>
<proteinExistence type="predicted"/>
<dbReference type="PANTHER" id="PTHR43047:SF72">
    <property type="entry name" value="OSMOSENSING HISTIDINE PROTEIN KINASE SLN1"/>
    <property type="match status" value="1"/>
</dbReference>
<dbReference type="CDD" id="cd17546">
    <property type="entry name" value="REC_hyHK_CKI1_RcsC-like"/>
    <property type="match status" value="1"/>
</dbReference>
<dbReference type="PROSITE" id="PS50110">
    <property type="entry name" value="RESPONSE_REGULATORY"/>
    <property type="match status" value="1"/>
</dbReference>
<dbReference type="Gene3D" id="3.40.190.10">
    <property type="entry name" value="Periplasmic binding protein-like II"/>
    <property type="match status" value="4"/>
</dbReference>
<dbReference type="SUPFAM" id="SSF52172">
    <property type="entry name" value="CheY-like"/>
    <property type="match status" value="1"/>
</dbReference>
<keyword evidence="15" id="KW-0472">Membrane</keyword>
<evidence type="ECO:0000256" key="8">
    <source>
        <dbReference type="ARBA" id="ARBA00022692"/>
    </source>
</evidence>
<dbReference type="InterPro" id="IPR003594">
    <property type="entry name" value="HATPase_dom"/>
</dbReference>
<dbReference type="InterPro" id="IPR049870">
    <property type="entry name" value="BvgS-like_periplasmic1"/>
</dbReference>
<dbReference type="InterPro" id="IPR036890">
    <property type="entry name" value="HATPase_C_sf"/>
</dbReference>
<dbReference type="EMBL" id="NTME01000026">
    <property type="protein sequence ID" value="PBJ93595.1"/>
    <property type="molecule type" value="Genomic_DNA"/>
</dbReference>
<dbReference type="CDD" id="cd00088">
    <property type="entry name" value="HPT"/>
    <property type="match status" value="1"/>
</dbReference>
<dbReference type="Gene3D" id="3.30.565.10">
    <property type="entry name" value="Histidine kinase-like ATPase, C-terminal domain"/>
    <property type="match status" value="1"/>
</dbReference>
<dbReference type="SUPFAM" id="SSF55874">
    <property type="entry name" value="ATPase domain of HSP90 chaperone/DNA topoisomerase II/histidine kinase"/>
    <property type="match status" value="1"/>
</dbReference>
<keyword evidence="6" id="KW-0597">Phosphoprotein</keyword>
<dbReference type="GO" id="GO:0005886">
    <property type="term" value="C:plasma membrane"/>
    <property type="evidence" value="ECO:0007669"/>
    <property type="project" value="UniProtKB-SubCell"/>
</dbReference>
<dbReference type="InterPro" id="IPR036097">
    <property type="entry name" value="HisK_dim/P_sf"/>
</dbReference>
<dbReference type="Pfam" id="PF00512">
    <property type="entry name" value="HisKA"/>
    <property type="match status" value="1"/>
</dbReference>
<dbReference type="InterPro" id="IPR005467">
    <property type="entry name" value="His_kinase_dom"/>
</dbReference>
<dbReference type="PRINTS" id="PR00344">
    <property type="entry name" value="BCTRLSENSOR"/>
</dbReference>
<dbReference type="EC" id="2.7.13.3" evidence="3"/>
<keyword evidence="13" id="KW-1133">Transmembrane helix</keyword>
<dbReference type="InterPro" id="IPR049871">
    <property type="entry name" value="BvgS-like_periplasmic2"/>
</dbReference>
<dbReference type="InterPro" id="IPR001638">
    <property type="entry name" value="Solute-binding_3/MltF_N"/>
</dbReference>
<evidence type="ECO:0000256" key="3">
    <source>
        <dbReference type="ARBA" id="ARBA00012438"/>
    </source>
</evidence>
<keyword evidence="9" id="KW-0732">Signal</keyword>
<evidence type="ECO:0000256" key="5">
    <source>
        <dbReference type="ARBA" id="ARBA00022519"/>
    </source>
</evidence>
<organism evidence="16 17">
    <name type="scientific">Pseudomonas plecoglossicida</name>
    <dbReference type="NCBI Taxonomy" id="70775"/>
    <lineage>
        <taxon>Bacteria</taxon>
        <taxon>Pseudomonadati</taxon>
        <taxon>Pseudomonadota</taxon>
        <taxon>Gammaproteobacteria</taxon>
        <taxon>Pseudomonadales</taxon>
        <taxon>Pseudomonadaceae</taxon>
        <taxon>Pseudomonas</taxon>
    </lineage>
</organism>
<comment type="caution">
    <text evidence="16">The sequence shown here is derived from an EMBL/GenBank/DDBJ whole genome shotgun (WGS) entry which is preliminary data.</text>
</comment>
<dbReference type="SMART" id="SM00062">
    <property type="entry name" value="PBPb"/>
    <property type="match status" value="2"/>
</dbReference>
<dbReference type="CDD" id="cd00082">
    <property type="entry name" value="HisKA"/>
    <property type="match status" value="1"/>
</dbReference>
<dbReference type="SUPFAM" id="SSF47384">
    <property type="entry name" value="Homodimeric domain of signal transducing histidine kinase"/>
    <property type="match status" value="1"/>
</dbReference>
<comment type="catalytic activity">
    <reaction evidence="1">
        <text>ATP + protein L-histidine = ADP + protein N-phospho-L-histidine.</text>
        <dbReference type="EC" id="2.7.13.3"/>
    </reaction>
</comment>
<dbReference type="Pfam" id="PF02518">
    <property type="entry name" value="HATPase_c"/>
    <property type="match status" value="1"/>
</dbReference>
<evidence type="ECO:0000313" key="17">
    <source>
        <dbReference type="Proteomes" id="UP000218102"/>
    </source>
</evidence>
<dbReference type="Gene3D" id="1.20.120.160">
    <property type="entry name" value="HPT domain"/>
    <property type="match status" value="1"/>
</dbReference>
<gene>
    <name evidence="16" type="ORF">CMV24_21375</name>
</gene>
<dbReference type="InterPro" id="IPR003661">
    <property type="entry name" value="HisK_dim/P_dom"/>
</dbReference>
<evidence type="ECO:0000256" key="1">
    <source>
        <dbReference type="ARBA" id="ARBA00000085"/>
    </source>
</evidence>
<dbReference type="Gene3D" id="3.40.50.2300">
    <property type="match status" value="1"/>
</dbReference>
<dbReference type="InterPro" id="IPR001789">
    <property type="entry name" value="Sig_transdc_resp-reg_receiver"/>
</dbReference>
<dbReference type="PROSITE" id="PS50894">
    <property type="entry name" value="HPT"/>
    <property type="match status" value="1"/>
</dbReference>
<evidence type="ECO:0000256" key="12">
    <source>
        <dbReference type="ARBA" id="ARBA00022840"/>
    </source>
</evidence>
<dbReference type="Gene3D" id="1.10.287.130">
    <property type="match status" value="1"/>
</dbReference>
<evidence type="ECO:0000256" key="13">
    <source>
        <dbReference type="ARBA" id="ARBA00022989"/>
    </source>
</evidence>
<dbReference type="Proteomes" id="UP000218102">
    <property type="component" value="Unassembled WGS sequence"/>
</dbReference>
<dbReference type="GO" id="GO:0005524">
    <property type="term" value="F:ATP binding"/>
    <property type="evidence" value="ECO:0007669"/>
    <property type="project" value="UniProtKB-KW"/>
</dbReference>